<sequence length="264" mass="29230">MTHYQLAGPDTGPLVLLTPGNTIPLGYWDAIAADLHAHGLRTLAYSAYGRGWSDRVEGPYDQALFLRQLSELLDAVAPRERVHVVGTSMGGLIAMAFATQAGIPTPLSLTLIGPAGLAEQNQPLTRLLAVDPLARLLGRLFGHRFLSSHLGHNVRTGEDTDRLRRLVGEPYRFHGSIYALLSTLRDFPLIGQHDLYRRAGRLPVPKLLLWGKHDQVTPIEQLDTVRDLFPPDDLHVLDHCGHMVPFEDPHGTARLLATFFEKIN</sequence>
<accession>A0A505DJW3</accession>
<keyword evidence="3" id="KW-1185">Reference proteome</keyword>
<dbReference type="Pfam" id="PF12697">
    <property type="entry name" value="Abhydrolase_6"/>
    <property type="match status" value="1"/>
</dbReference>
<dbReference type="AlphaFoldDB" id="A0A505DJW3"/>
<dbReference type="InterPro" id="IPR029058">
    <property type="entry name" value="AB_hydrolase_fold"/>
</dbReference>
<evidence type="ECO:0000313" key="2">
    <source>
        <dbReference type="EMBL" id="TPQ22705.1"/>
    </source>
</evidence>
<comment type="caution">
    <text evidence="2">The sequence shown here is derived from an EMBL/GenBank/DDBJ whole genome shotgun (WGS) entry which is preliminary data.</text>
</comment>
<organism evidence="2 3">
    <name type="scientific">Streptomyces sporangiiformans</name>
    <dbReference type="NCBI Taxonomy" id="2315329"/>
    <lineage>
        <taxon>Bacteria</taxon>
        <taxon>Bacillati</taxon>
        <taxon>Actinomycetota</taxon>
        <taxon>Actinomycetes</taxon>
        <taxon>Kitasatosporales</taxon>
        <taxon>Streptomycetaceae</taxon>
        <taxon>Streptomyces</taxon>
    </lineage>
</organism>
<gene>
    <name evidence="2" type="ORF">FGD71_008185</name>
</gene>
<dbReference type="InterPro" id="IPR000073">
    <property type="entry name" value="AB_hydrolase_1"/>
</dbReference>
<feature type="domain" description="AB hydrolase-1" evidence="1">
    <location>
        <begin position="15"/>
        <end position="254"/>
    </location>
</feature>
<evidence type="ECO:0000313" key="3">
    <source>
        <dbReference type="Proteomes" id="UP000317378"/>
    </source>
</evidence>
<reference evidence="2 3" key="1">
    <citation type="submission" date="2019-06" db="EMBL/GenBank/DDBJ databases">
        <title>Streptomyces sporangiiformans sp. nov., a novel actinomycete isolated from soil in Mount Song.</title>
        <authorList>
            <person name="Han L."/>
        </authorList>
    </citation>
    <scope>NUCLEOTIDE SEQUENCE [LARGE SCALE GENOMIC DNA]</scope>
    <source>
        <strain evidence="2 3">NEAU-SSA 1</strain>
    </source>
</reference>
<dbReference type="Gene3D" id="3.40.50.1820">
    <property type="entry name" value="alpha/beta hydrolase"/>
    <property type="match status" value="1"/>
</dbReference>
<name>A0A505DJW3_9ACTN</name>
<dbReference type="PRINTS" id="PR00111">
    <property type="entry name" value="ABHYDROLASE"/>
</dbReference>
<dbReference type="PANTHER" id="PTHR43798">
    <property type="entry name" value="MONOACYLGLYCEROL LIPASE"/>
    <property type="match status" value="1"/>
</dbReference>
<proteinExistence type="predicted"/>
<keyword evidence="2" id="KW-0378">Hydrolase</keyword>
<dbReference type="GO" id="GO:0016020">
    <property type="term" value="C:membrane"/>
    <property type="evidence" value="ECO:0007669"/>
    <property type="project" value="TreeGrafter"/>
</dbReference>
<protein>
    <submittedName>
        <fullName evidence="2">Alpha/beta fold hydrolase</fullName>
    </submittedName>
</protein>
<dbReference type="SUPFAM" id="SSF53474">
    <property type="entry name" value="alpha/beta-Hydrolases"/>
    <property type="match status" value="1"/>
</dbReference>
<dbReference type="Proteomes" id="UP000317378">
    <property type="component" value="Unassembled WGS sequence"/>
</dbReference>
<dbReference type="EMBL" id="VCHX02000079">
    <property type="protein sequence ID" value="TPQ22705.1"/>
    <property type="molecule type" value="Genomic_DNA"/>
</dbReference>
<evidence type="ECO:0000259" key="1">
    <source>
        <dbReference type="Pfam" id="PF12697"/>
    </source>
</evidence>
<dbReference type="InterPro" id="IPR050266">
    <property type="entry name" value="AB_hydrolase_sf"/>
</dbReference>
<dbReference type="GO" id="GO:0016787">
    <property type="term" value="F:hydrolase activity"/>
    <property type="evidence" value="ECO:0007669"/>
    <property type="project" value="UniProtKB-KW"/>
</dbReference>
<dbReference type="PANTHER" id="PTHR43798:SF33">
    <property type="entry name" value="HYDROLASE, PUTATIVE (AFU_ORTHOLOGUE AFUA_2G14860)-RELATED"/>
    <property type="match status" value="1"/>
</dbReference>
<dbReference type="OrthoDB" id="9801162at2"/>